<comment type="similarity">
    <text evidence="7">Belongs to the CENP-W/WIP1 family.</text>
</comment>
<dbReference type="SUPFAM" id="SSF47113">
    <property type="entry name" value="Histone-fold"/>
    <property type="match status" value="1"/>
</dbReference>
<dbReference type="FunCoup" id="A0A6P8IVK2">
    <property type="interactions" value="421"/>
</dbReference>
<keyword evidence="6" id="KW-0137">Centromere</keyword>
<proteinExistence type="inferred from homology"/>
<dbReference type="OrthoDB" id="2543597at2759"/>
<name>A0A6P8IVK2_ACTTE</name>
<dbReference type="GO" id="GO:0046982">
    <property type="term" value="F:protein heterodimerization activity"/>
    <property type="evidence" value="ECO:0007669"/>
    <property type="project" value="InterPro"/>
</dbReference>
<dbReference type="AlphaFoldDB" id="A0A6P8IVK2"/>
<dbReference type="RefSeq" id="XP_031571316.1">
    <property type="nucleotide sequence ID" value="XM_031715456.1"/>
</dbReference>
<keyword evidence="4" id="KW-0995">Kinetochore</keyword>
<evidence type="ECO:0000256" key="1">
    <source>
        <dbReference type="ARBA" id="ARBA00004123"/>
    </source>
</evidence>
<dbReference type="GO" id="GO:0007059">
    <property type="term" value="P:chromosome segregation"/>
    <property type="evidence" value="ECO:0007669"/>
    <property type="project" value="TreeGrafter"/>
</dbReference>
<evidence type="ECO:0000313" key="8">
    <source>
        <dbReference type="Proteomes" id="UP000515163"/>
    </source>
</evidence>
<dbReference type="PANTHER" id="PTHR34832">
    <property type="entry name" value="CENTROMERE PROTEIN W"/>
    <property type="match status" value="1"/>
</dbReference>
<dbReference type="InterPro" id="IPR028847">
    <property type="entry name" value="CENP-W"/>
</dbReference>
<reference evidence="9" key="1">
    <citation type="submission" date="2025-08" db="UniProtKB">
        <authorList>
            <consortium name="RefSeq"/>
        </authorList>
    </citation>
    <scope>IDENTIFICATION</scope>
    <source>
        <tissue evidence="9">Tentacle</tissue>
    </source>
</reference>
<dbReference type="Proteomes" id="UP000515163">
    <property type="component" value="Unplaced"/>
</dbReference>
<evidence type="ECO:0000256" key="3">
    <source>
        <dbReference type="ARBA" id="ARBA00022454"/>
    </source>
</evidence>
<evidence type="ECO:0000256" key="2">
    <source>
        <dbReference type="ARBA" id="ARBA00004629"/>
    </source>
</evidence>
<keyword evidence="3" id="KW-0158">Chromosome</keyword>
<evidence type="ECO:0000256" key="4">
    <source>
        <dbReference type="ARBA" id="ARBA00022838"/>
    </source>
</evidence>
<dbReference type="GeneID" id="116305523"/>
<dbReference type="InterPro" id="IPR009072">
    <property type="entry name" value="Histone-fold"/>
</dbReference>
<dbReference type="InParanoid" id="A0A6P8IVK2"/>
<dbReference type="CDD" id="cd13732">
    <property type="entry name" value="HFD_CENP-W"/>
    <property type="match status" value="1"/>
</dbReference>
<protein>
    <submittedName>
        <fullName evidence="9">Inner kinetochore subunit wip1-like</fullName>
    </submittedName>
</protein>
<keyword evidence="8" id="KW-1185">Reference proteome</keyword>
<dbReference type="GO" id="GO:0000278">
    <property type="term" value="P:mitotic cell cycle"/>
    <property type="evidence" value="ECO:0007669"/>
    <property type="project" value="InterPro"/>
</dbReference>
<gene>
    <name evidence="9" type="primary">LOC116305523</name>
</gene>
<organism evidence="8 9">
    <name type="scientific">Actinia tenebrosa</name>
    <name type="common">Australian red waratah sea anemone</name>
    <dbReference type="NCBI Taxonomy" id="6105"/>
    <lineage>
        <taxon>Eukaryota</taxon>
        <taxon>Metazoa</taxon>
        <taxon>Cnidaria</taxon>
        <taxon>Anthozoa</taxon>
        <taxon>Hexacorallia</taxon>
        <taxon>Actiniaria</taxon>
        <taxon>Actiniidae</taxon>
        <taxon>Actinia</taxon>
    </lineage>
</organism>
<accession>A0A6P8IVK2</accession>
<evidence type="ECO:0000313" key="9">
    <source>
        <dbReference type="RefSeq" id="XP_031571316.1"/>
    </source>
</evidence>
<dbReference type="GO" id="GO:0051382">
    <property type="term" value="P:kinetochore assembly"/>
    <property type="evidence" value="ECO:0007669"/>
    <property type="project" value="InterPro"/>
</dbReference>
<sequence>MKRRFPRARQKAIIKKFESKARLAKSVDILIFLDYMMFLRRLALEANVQAKENKERTIEAHHINEVLKKTLKTCRG</sequence>
<dbReference type="Gene3D" id="1.10.20.10">
    <property type="entry name" value="Histone, subunit A"/>
    <property type="match status" value="1"/>
</dbReference>
<evidence type="ECO:0000256" key="6">
    <source>
        <dbReference type="ARBA" id="ARBA00023328"/>
    </source>
</evidence>
<dbReference type="GO" id="GO:0005654">
    <property type="term" value="C:nucleoplasm"/>
    <property type="evidence" value="ECO:0007669"/>
    <property type="project" value="TreeGrafter"/>
</dbReference>
<keyword evidence="5" id="KW-0539">Nucleus</keyword>
<dbReference type="GO" id="GO:0000776">
    <property type="term" value="C:kinetochore"/>
    <property type="evidence" value="ECO:0007669"/>
    <property type="project" value="UniProtKB-KW"/>
</dbReference>
<dbReference type="PANTHER" id="PTHR34832:SF1">
    <property type="entry name" value="CENTROMERE PROTEIN W"/>
    <property type="match status" value="1"/>
</dbReference>
<evidence type="ECO:0000256" key="7">
    <source>
        <dbReference type="ARBA" id="ARBA00038432"/>
    </source>
</evidence>
<comment type="subcellular location">
    <subcellularLocation>
        <location evidence="2">Chromosome</location>
        <location evidence="2">Centromere</location>
        <location evidence="2">Kinetochore</location>
    </subcellularLocation>
    <subcellularLocation>
        <location evidence="1">Nucleus</location>
    </subcellularLocation>
</comment>
<dbReference type="KEGG" id="aten:116305523"/>
<dbReference type="Pfam" id="PF15510">
    <property type="entry name" value="CENP-W"/>
    <property type="match status" value="1"/>
</dbReference>
<dbReference type="InterPro" id="IPR052484">
    <property type="entry name" value="CENP-W/WIP1"/>
</dbReference>
<dbReference type="GO" id="GO:0003677">
    <property type="term" value="F:DNA binding"/>
    <property type="evidence" value="ECO:0007669"/>
    <property type="project" value="InterPro"/>
</dbReference>
<evidence type="ECO:0000256" key="5">
    <source>
        <dbReference type="ARBA" id="ARBA00023242"/>
    </source>
</evidence>